<protein>
    <submittedName>
        <fullName evidence="2">DUF1104 domain-containing protein</fullName>
    </submittedName>
</protein>
<evidence type="ECO:0000313" key="2">
    <source>
        <dbReference type="EMBL" id="TSA86325.1"/>
    </source>
</evidence>
<dbReference type="AlphaFoldDB" id="A0A553V1K7"/>
<dbReference type="Proteomes" id="UP000319322">
    <property type="component" value="Unassembled WGS sequence"/>
</dbReference>
<dbReference type="EMBL" id="VKGC01000003">
    <property type="protein sequence ID" value="TSA86325.1"/>
    <property type="molecule type" value="Genomic_DNA"/>
</dbReference>
<dbReference type="Pfam" id="PF06518">
    <property type="entry name" value="DUF1104"/>
    <property type="match status" value="1"/>
</dbReference>
<reference evidence="2 3" key="2">
    <citation type="submission" date="2019-07" db="EMBL/GenBank/DDBJ databases">
        <title>Helicobacter labacensis sp. nov., Helicobacter mehlei sp. nov. and Helicobacter vulpis sp. nov., isolated from gastric mucosa of red fox (Vulpis vulpis).</title>
        <authorList>
            <person name="Kusar D."/>
            <person name="Gruntar I."/>
            <person name="Pate M."/>
            <person name="Zajc U."/>
            <person name="Ocepek M."/>
        </authorList>
    </citation>
    <scope>NUCLEOTIDE SEQUENCE [LARGE SCALE GENOMIC DNA]</scope>
    <source>
        <strain evidence="2 3">L8b</strain>
    </source>
</reference>
<keyword evidence="1" id="KW-0732">Signal</keyword>
<accession>A0A553V1K7</accession>
<dbReference type="RefSeq" id="WP_120947429.1">
    <property type="nucleotide sequence ID" value="NZ_QXQP01000002.1"/>
</dbReference>
<dbReference type="OrthoDB" id="5322825at2"/>
<feature type="chain" id="PRO_5022053142" evidence="1">
    <location>
        <begin position="20"/>
        <end position="152"/>
    </location>
</feature>
<gene>
    <name evidence="2" type="ORF">FNE76_02290</name>
</gene>
<feature type="signal peptide" evidence="1">
    <location>
        <begin position="1"/>
        <end position="19"/>
    </location>
</feature>
<sequence length="152" mass="17588">MKVLKLALASGALCVGLNAQTIGLNVFPEYQAKPDQEMLDLAGKIEARKVIEYLSEMKNRYNKMTPKHKADFQKQFQDNLAKNLAKLKPSERKQRLATIKKALATREANINHLREEVDEEYAYIDYWKKLLNSDKFEEDLIQHGFNAPLKHK</sequence>
<dbReference type="Gene3D" id="1.20.120.1430">
    <property type="entry name" value="HP0721 helical bundle"/>
    <property type="match status" value="1"/>
</dbReference>
<name>A0A553V1K7_9HELI</name>
<comment type="caution">
    <text evidence="2">The sequence shown here is derived from an EMBL/GenBank/DDBJ whole genome shotgun (WGS) entry which is preliminary data.</text>
</comment>
<proteinExistence type="predicted"/>
<evidence type="ECO:0000313" key="3">
    <source>
        <dbReference type="Proteomes" id="UP000319322"/>
    </source>
</evidence>
<organism evidence="2 3">
    <name type="scientific">Helicobacter mehlei</name>
    <dbReference type="NCBI Taxonomy" id="2316080"/>
    <lineage>
        <taxon>Bacteria</taxon>
        <taxon>Pseudomonadati</taxon>
        <taxon>Campylobacterota</taxon>
        <taxon>Epsilonproteobacteria</taxon>
        <taxon>Campylobacterales</taxon>
        <taxon>Helicobacteraceae</taxon>
        <taxon>Helicobacter</taxon>
    </lineage>
</organism>
<dbReference type="InterPro" id="IPR009488">
    <property type="entry name" value="DUF1104"/>
</dbReference>
<dbReference type="InterPro" id="IPR038310">
    <property type="entry name" value="DUF1104_sf"/>
</dbReference>
<keyword evidence="3" id="KW-1185">Reference proteome</keyword>
<evidence type="ECO:0000256" key="1">
    <source>
        <dbReference type="SAM" id="SignalP"/>
    </source>
</evidence>
<reference evidence="3" key="1">
    <citation type="submission" date="2019-07" db="EMBL/GenBank/DDBJ databases">
        <title>Helicobacter labacensis sp. nov., Helicobacter mehlei sp. nov. and Helicobacter vulpis sp. nov., isolated from gastric mucosa of red fox (Vulpis vulpis).</title>
        <authorList>
            <person name="Papic B."/>
        </authorList>
    </citation>
    <scope>NUCLEOTIDE SEQUENCE [LARGE SCALE GENOMIC DNA]</scope>
    <source>
        <strain evidence="3">L8b</strain>
    </source>
</reference>